<dbReference type="InterPro" id="IPR000028">
    <property type="entry name" value="Chloroperoxidase"/>
</dbReference>
<evidence type="ECO:0000259" key="9">
    <source>
        <dbReference type="PROSITE" id="PS51405"/>
    </source>
</evidence>
<dbReference type="GO" id="GO:0004601">
    <property type="term" value="F:peroxidase activity"/>
    <property type="evidence" value="ECO:0007669"/>
    <property type="project" value="UniProtKB-KW"/>
</dbReference>
<dbReference type="Gene3D" id="1.10.489.10">
    <property type="entry name" value="Chloroperoxidase-like"/>
    <property type="match status" value="1"/>
</dbReference>
<evidence type="ECO:0000256" key="7">
    <source>
        <dbReference type="ARBA" id="ARBA00025795"/>
    </source>
</evidence>
<dbReference type="Pfam" id="PF01328">
    <property type="entry name" value="Peroxidase_2"/>
    <property type="match status" value="1"/>
</dbReference>
<dbReference type="OrthoDB" id="407298at2759"/>
<evidence type="ECO:0000256" key="5">
    <source>
        <dbReference type="ARBA" id="ARBA00023002"/>
    </source>
</evidence>
<dbReference type="InterPro" id="IPR036851">
    <property type="entry name" value="Chloroperoxidase-like_sf"/>
</dbReference>
<comment type="caution">
    <text evidence="10">The sequence shown here is derived from an EMBL/GenBank/DDBJ whole genome shotgun (WGS) entry which is preliminary data.</text>
</comment>
<sequence>MPSERDPLLSSIPRGTYAPSGPGDKRSPCPLINSLANHGYISRDGQNIPASDLNSAMNEIGLSTALGAVFAQPIYNLHQDPKTKQWWKNKGFLQRLWYIIRNPWAILSVFGMRKWEQKNTKGKAVLNLDQLALPGVVEHDISLTRRDYLQKEGNNAPQPDLIEDLLACSSDGKTITIEDLSALRKRRIQKQLDDNPGLHYGSMQHQIACTEIALVLDVFGDGKSIPCDYARAFFQEERLPVKEGWKKRWWWTLGFRELAGTVSKIKALVGLQI</sequence>
<keyword evidence="4" id="KW-0479">Metal-binding</keyword>
<keyword evidence="11" id="KW-1185">Reference proteome</keyword>
<keyword evidence="2" id="KW-0575">Peroxidase</keyword>
<dbReference type="SUPFAM" id="SSF47571">
    <property type="entry name" value="Cloroperoxidase"/>
    <property type="match status" value="1"/>
</dbReference>
<protein>
    <submittedName>
        <fullName evidence="10">Chloroperoxidase</fullName>
    </submittedName>
</protein>
<keyword evidence="3" id="KW-0349">Heme</keyword>
<evidence type="ECO:0000313" key="10">
    <source>
        <dbReference type="EMBL" id="KAH7131803.1"/>
    </source>
</evidence>
<comment type="similarity">
    <text evidence="7">Belongs to the chloroperoxidase family.</text>
</comment>
<evidence type="ECO:0000256" key="6">
    <source>
        <dbReference type="ARBA" id="ARBA00023004"/>
    </source>
</evidence>
<keyword evidence="6" id="KW-0408">Iron</keyword>
<dbReference type="PROSITE" id="PS51405">
    <property type="entry name" value="HEME_HALOPEROXIDASE"/>
    <property type="match status" value="1"/>
</dbReference>
<proteinExistence type="inferred from homology"/>
<organism evidence="10 11">
    <name type="scientific">Dendryphion nanum</name>
    <dbReference type="NCBI Taxonomy" id="256645"/>
    <lineage>
        <taxon>Eukaryota</taxon>
        <taxon>Fungi</taxon>
        <taxon>Dikarya</taxon>
        <taxon>Ascomycota</taxon>
        <taxon>Pezizomycotina</taxon>
        <taxon>Dothideomycetes</taxon>
        <taxon>Pleosporomycetidae</taxon>
        <taxon>Pleosporales</taxon>
        <taxon>Torulaceae</taxon>
        <taxon>Dendryphion</taxon>
    </lineage>
</organism>
<name>A0A9P9E669_9PLEO</name>
<comment type="cofactor">
    <cofactor evidence="1">
        <name>heme b</name>
        <dbReference type="ChEBI" id="CHEBI:60344"/>
    </cofactor>
</comment>
<feature type="region of interest" description="Disordered" evidence="8">
    <location>
        <begin position="1"/>
        <end position="28"/>
    </location>
</feature>
<evidence type="ECO:0000256" key="8">
    <source>
        <dbReference type="SAM" id="MobiDB-lite"/>
    </source>
</evidence>
<evidence type="ECO:0000256" key="2">
    <source>
        <dbReference type="ARBA" id="ARBA00022559"/>
    </source>
</evidence>
<dbReference type="AlphaFoldDB" id="A0A9P9E669"/>
<evidence type="ECO:0000313" key="11">
    <source>
        <dbReference type="Proteomes" id="UP000700596"/>
    </source>
</evidence>
<feature type="domain" description="Heme haloperoxidase family profile" evidence="9">
    <location>
        <begin position="13"/>
        <end position="260"/>
    </location>
</feature>
<keyword evidence="5" id="KW-0560">Oxidoreductase</keyword>
<dbReference type="EMBL" id="JAGMWT010000003">
    <property type="protein sequence ID" value="KAH7131803.1"/>
    <property type="molecule type" value="Genomic_DNA"/>
</dbReference>
<gene>
    <name evidence="10" type="ORF">B0J11DRAFT_599774</name>
</gene>
<dbReference type="GO" id="GO:0046872">
    <property type="term" value="F:metal ion binding"/>
    <property type="evidence" value="ECO:0007669"/>
    <property type="project" value="UniProtKB-KW"/>
</dbReference>
<dbReference type="PANTHER" id="PTHR33577:SF9">
    <property type="entry name" value="PEROXIDASE STCC"/>
    <property type="match status" value="1"/>
</dbReference>
<reference evidence="10" key="1">
    <citation type="journal article" date="2021" name="Nat. Commun.">
        <title>Genetic determinants of endophytism in the Arabidopsis root mycobiome.</title>
        <authorList>
            <person name="Mesny F."/>
            <person name="Miyauchi S."/>
            <person name="Thiergart T."/>
            <person name="Pickel B."/>
            <person name="Atanasova L."/>
            <person name="Karlsson M."/>
            <person name="Huettel B."/>
            <person name="Barry K.W."/>
            <person name="Haridas S."/>
            <person name="Chen C."/>
            <person name="Bauer D."/>
            <person name="Andreopoulos W."/>
            <person name="Pangilinan J."/>
            <person name="LaButti K."/>
            <person name="Riley R."/>
            <person name="Lipzen A."/>
            <person name="Clum A."/>
            <person name="Drula E."/>
            <person name="Henrissat B."/>
            <person name="Kohler A."/>
            <person name="Grigoriev I.V."/>
            <person name="Martin F.M."/>
            <person name="Hacquard S."/>
        </authorList>
    </citation>
    <scope>NUCLEOTIDE SEQUENCE</scope>
    <source>
        <strain evidence="10">MPI-CAGE-CH-0243</strain>
    </source>
</reference>
<accession>A0A9P9E669</accession>
<evidence type="ECO:0000256" key="4">
    <source>
        <dbReference type="ARBA" id="ARBA00022723"/>
    </source>
</evidence>
<dbReference type="Proteomes" id="UP000700596">
    <property type="component" value="Unassembled WGS sequence"/>
</dbReference>
<evidence type="ECO:0000256" key="3">
    <source>
        <dbReference type="ARBA" id="ARBA00022617"/>
    </source>
</evidence>
<evidence type="ECO:0000256" key="1">
    <source>
        <dbReference type="ARBA" id="ARBA00001970"/>
    </source>
</evidence>
<dbReference type="PANTHER" id="PTHR33577">
    <property type="entry name" value="STERIGMATOCYSTIN BIOSYNTHESIS PEROXIDASE STCC-RELATED"/>
    <property type="match status" value="1"/>
</dbReference>